<dbReference type="OrthoDB" id="6022136at2759"/>
<evidence type="ECO:0000313" key="1">
    <source>
        <dbReference type="EMBL" id="QQP50914.1"/>
    </source>
</evidence>
<feature type="non-terminal residue" evidence="1">
    <location>
        <position position="1"/>
    </location>
</feature>
<reference evidence="2" key="1">
    <citation type="submission" date="2021-01" db="EMBL/GenBank/DDBJ databases">
        <title>Caligus Genome Assembly.</title>
        <authorList>
            <person name="Gallardo-Escarate C."/>
        </authorList>
    </citation>
    <scope>NUCLEOTIDE SEQUENCE [LARGE SCALE GENOMIC DNA]</scope>
</reference>
<dbReference type="Proteomes" id="UP000595437">
    <property type="component" value="Chromosome 7"/>
</dbReference>
<dbReference type="AlphaFoldDB" id="A0A7T8HIV7"/>
<dbReference type="SUPFAM" id="SSF49854">
    <property type="entry name" value="Spermadhesin, CUB domain"/>
    <property type="match status" value="1"/>
</dbReference>
<dbReference type="EMBL" id="CP045896">
    <property type="protein sequence ID" value="QQP50914.1"/>
    <property type="molecule type" value="Genomic_DNA"/>
</dbReference>
<dbReference type="Gene3D" id="2.60.120.290">
    <property type="entry name" value="Spermadhesin, CUB domain"/>
    <property type="match status" value="1"/>
</dbReference>
<keyword evidence="2" id="KW-1185">Reference proteome</keyword>
<organism evidence="1 2">
    <name type="scientific">Caligus rogercresseyi</name>
    <name type="common">Sea louse</name>
    <dbReference type="NCBI Taxonomy" id="217165"/>
    <lineage>
        <taxon>Eukaryota</taxon>
        <taxon>Metazoa</taxon>
        <taxon>Ecdysozoa</taxon>
        <taxon>Arthropoda</taxon>
        <taxon>Crustacea</taxon>
        <taxon>Multicrustacea</taxon>
        <taxon>Hexanauplia</taxon>
        <taxon>Copepoda</taxon>
        <taxon>Siphonostomatoida</taxon>
        <taxon>Caligidae</taxon>
        <taxon>Caligus</taxon>
    </lineage>
</organism>
<gene>
    <name evidence="1" type="ORF">FKW44_012074</name>
</gene>
<evidence type="ECO:0008006" key="3">
    <source>
        <dbReference type="Google" id="ProtNLM"/>
    </source>
</evidence>
<sequence length="51" mass="5690">CDIKVVSSSSPAPKTEPSEHVTQCTYTFTALENERVEIEFDEFDLDGTPPE</sequence>
<proteinExistence type="predicted"/>
<dbReference type="InterPro" id="IPR035914">
    <property type="entry name" value="Sperma_CUB_dom_sf"/>
</dbReference>
<protein>
    <recommendedName>
        <fullName evidence="3">CUB domain-containing protein</fullName>
    </recommendedName>
</protein>
<accession>A0A7T8HIV7</accession>
<evidence type="ECO:0000313" key="2">
    <source>
        <dbReference type="Proteomes" id="UP000595437"/>
    </source>
</evidence>
<name>A0A7T8HIV7_CALRO</name>